<accession>A0A0F8WIP5</accession>
<dbReference type="SMART" id="SM00834">
    <property type="entry name" value="CxxC_CXXC_SSSS"/>
    <property type="match status" value="1"/>
</dbReference>
<name>A0A0F8WIP5_9ZZZZ</name>
<feature type="domain" description="Putative regulatory protein FmdB zinc ribbon" evidence="1">
    <location>
        <begin position="1"/>
        <end position="40"/>
    </location>
</feature>
<comment type="caution">
    <text evidence="2">The sequence shown here is derived from an EMBL/GenBank/DDBJ whole genome shotgun (WGS) entry which is preliminary data.</text>
</comment>
<evidence type="ECO:0000259" key="1">
    <source>
        <dbReference type="SMART" id="SM00834"/>
    </source>
</evidence>
<dbReference type="NCBIfam" id="TIGR02605">
    <property type="entry name" value="CxxC_CxxC_SSSS"/>
    <property type="match status" value="1"/>
</dbReference>
<reference evidence="2" key="1">
    <citation type="journal article" date="2015" name="Nature">
        <title>Complex archaea that bridge the gap between prokaryotes and eukaryotes.</title>
        <authorList>
            <person name="Spang A."/>
            <person name="Saw J.H."/>
            <person name="Jorgensen S.L."/>
            <person name="Zaremba-Niedzwiedzka K."/>
            <person name="Martijn J."/>
            <person name="Lind A.E."/>
            <person name="van Eijk R."/>
            <person name="Schleper C."/>
            <person name="Guy L."/>
            <person name="Ettema T.J."/>
        </authorList>
    </citation>
    <scope>NUCLEOTIDE SEQUENCE</scope>
</reference>
<protein>
    <recommendedName>
        <fullName evidence="1">Putative regulatory protein FmdB zinc ribbon domain-containing protein</fullName>
    </recommendedName>
</protein>
<proteinExistence type="predicted"/>
<evidence type="ECO:0000313" key="2">
    <source>
        <dbReference type="EMBL" id="KKK48090.1"/>
    </source>
</evidence>
<organism evidence="2">
    <name type="scientific">marine sediment metagenome</name>
    <dbReference type="NCBI Taxonomy" id="412755"/>
    <lineage>
        <taxon>unclassified sequences</taxon>
        <taxon>metagenomes</taxon>
        <taxon>ecological metagenomes</taxon>
    </lineage>
</organism>
<dbReference type="AlphaFoldDB" id="A0A0F8WIP5"/>
<dbReference type="EMBL" id="LAZR01069252">
    <property type="protein sequence ID" value="KKK48090.1"/>
    <property type="molecule type" value="Genomic_DNA"/>
</dbReference>
<dbReference type="InterPro" id="IPR013429">
    <property type="entry name" value="Regulatory_FmdB_Zinc_ribbon"/>
</dbReference>
<sequence>MAIYEFGCGVCKVIIEKIQSFHAPLPTCGECGMRMERLISMPSVPRFNGPGTYSTDYGKGAHRLKPLDQRIRAGNEIHKRDLCVARPCPVGPRTAEKIKRQSERR</sequence>
<gene>
    <name evidence="2" type="ORF">LCGC14_3148650</name>
</gene>